<evidence type="ECO:0000313" key="3">
    <source>
        <dbReference type="EMBL" id="GAA4639029.1"/>
    </source>
</evidence>
<accession>A0ABP8UUG0</accession>
<proteinExistence type="predicted"/>
<organism evidence="3 4">
    <name type="scientific">Actinoallomurus vinaceus</name>
    <dbReference type="NCBI Taxonomy" id="1080074"/>
    <lineage>
        <taxon>Bacteria</taxon>
        <taxon>Bacillati</taxon>
        <taxon>Actinomycetota</taxon>
        <taxon>Actinomycetes</taxon>
        <taxon>Streptosporangiales</taxon>
        <taxon>Thermomonosporaceae</taxon>
        <taxon>Actinoallomurus</taxon>
    </lineage>
</organism>
<dbReference type="EMBL" id="BAABHK010000025">
    <property type="protein sequence ID" value="GAA4639029.1"/>
    <property type="molecule type" value="Genomic_DNA"/>
</dbReference>
<dbReference type="RefSeq" id="WP_345442567.1">
    <property type="nucleotide sequence ID" value="NZ_BAABHK010000025.1"/>
</dbReference>
<feature type="region of interest" description="Disordered" evidence="2">
    <location>
        <begin position="1"/>
        <end position="31"/>
    </location>
</feature>
<dbReference type="InterPro" id="IPR036388">
    <property type="entry name" value="WH-like_DNA-bd_sf"/>
</dbReference>
<keyword evidence="1" id="KW-0175">Coiled coil</keyword>
<reference evidence="4" key="1">
    <citation type="journal article" date="2019" name="Int. J. Syst. Evol. Microbiol.">
        <title>The Global Catalogue of Microorganisms (GCM) 10K type strain sequencing project: providing services to taxonomists for standard genome sequencing and annotation.</title>
        <authorList>
            <consortium name="The Broad Institute Genomics Platform"/>
            <consortium name="The Broad Institute Genome Sequencing Center for Infectious Disease"/>
            <person name="Wu L."/>
            <person name="Ma J."/>
        </authorList>
    </citation>
    <scope>NUCLEOTIDE SEQUENCE [LARGE SCALE GENOMIC DNA]</scope>
    <source>
        <strain evidence="4">JCM 17939</strain>
    </source>
</reference>
<gene>
    <name evidence="3" type="ORF">GCM10023196_099060</name>
</gene>
<feature type="coiled-coil region" evidence="1">
    <location>
        <begin position="68"/>
        <end position="116"/>
    </location>
</feature>
<evidence type="ECO:0000256" key="1">
    <source>
        <dbReference type="SAM" id="Coils"/>
    </source>
</evidence>
<sequence length="209" mass="22770">MTHQTVGHAPTGDQDGPLADCPDSALVPPGHEPRCPVDITLAALGGRWTPLVVREFLRRGQTTYSELSAARRAELDELEEQLAKQLAEVRAERNELAVAERVLERVSEQLANERASVTPAPGQVGGRAVMLIPHRTSGVEESTLPPDYQRILAAVRQAAGPVMARQVGDALGIDVSVRAKLEPLRGRLVRLVDRGWLRKLPDGRFTTCL</sequence>
<protein>
    <submittedName>
        <fullName evidence="3">Uncharacterized protein</fullName>
    </submittedName>
</protein>
<keyword evidence="4" id="KW-1185">Reference proteome</keyword>
<name>A0ABP8UUG0_9ACTN</name>
<evidence type="ECO:0000256" key="2">
    <source>
        <dbReference type="SAM" id="MobiDB-lite"/>
    </source>
</evidence>
<dbReference type="Proteomes" id="UP001501442">
    <property type="component" value="Unassembled WGS sequence"/>
</dbReference>
<comment type="caution">
    <text evidence="3">The sequence shown here is derived from an EMBL/GenBank/DDBJ whole genome shotgun (WGS) entry which is preliminary data.</text>
</comment>
<dbReference type="Gene3D" id="1.10.10.10">
    <property type="entry name" value="Winged helix-like DNA-binding domain superfamily/Winged helix DNA-binding domain"/>
    <property type="match status" value="1"/>
</dbReference>
<evidence type="ECO:0000313" key="4">
    <source>
        <dbReference type="Proteomes" id="UP001501442"/>
    </source>
</evidence>